<evidence type="ECO:0000259" key="4">
    <source>
        <dbReference type="PROSITE" id="PS50949"/>
    </source>
</evidence>
<keyword evidence="1" id="KW-0805">Transcription regulation</keyword>
<protein>
    <submittedName>
        <fullName evidence="5">GntR family transcriptional regulator</fullName>
    </submittedName>
</protein>
<dbReference type="PROSITE" id="PS50949">
    <property type="entry name" value="HTH_GNTR"/>
    <property type="match status" value="1"/>
</dbReference>
<dbReference type="RefSeq" id="WP_349296526.1">
    <property type="nucleotide sequence ID" value="NZ_JBEDNQ010000001.1"/>
</dbReference>
<dbReference type="Proteomes" id="UP001494902">
    <property type="component" value="Unassembled WGS sequence"/>
</dbReference>
<accession>A0ABV1K4R7</accession>
<dbReference type="InterPro" id="IPR008920">
    <property type="entry name" value="TF_FadR/GntR_C"/>
</dbReference>
<feature type="domain" description="HTH gntR-type" evidence="4">
    <location>
        <begin position="18"/>
        <end position="85"/>
    </location>
</feature>
<keyword evidence="2" id="KW-0238">DNA-binding</keyword>
<keyword evidence="3" id="KW-0804">Transcription</keyword>
<sequence>MAADRGTTTGSVSDAGSARAVAEVATAIREGIMQGRYAPGQRLPENDLGAMYRASRAAVRTALAQLENEGVVERERNRGARVRPISLDEAVEVTEARAVLEGLCAAKAAARATEGDRARLRALGESLEHAVGAGDIPTYSRINQDVHGAVREIAAHHTAGVLLDRLRTQSVRFHYSVALLPGRPSTGLAEHLDVIRTVCSGDPDLAEKTMRDHLLSVVTALQQLDATLTDHW</sequence>
<dbReference type="Pfam" id="PF07729">
    <property type="entry name" value="FCD"/>
    <property type="match status" value="1"/>
</dbReference>
<dbReference type="SUPFAM" id="SSF46785">
    <property type="entry name" value="Winged helix' DNA-binding domain"/>
    <property type="match status" value="1"/>
</dbReference>
<name>A0ABV1K4R7_9PSEU</name>
<keyword evidence="6" id="KW-1185">Reference proteome</keyword>
<dbReference type="InterPro" id="IPR036390">
    <property type="entry name" value="WH_DNA-bd_sf"/>
</dbReference>
<dbReference type="Pfam" id="PF00392">
    <property type="entry name" value="GntR"/>
    <property type="match status" value="1"/>
</dbReference>
<proteinExistence type="predicted"/>
<evidence type="ECO:0000313" key="5">
    <source>
        <dbReference type="EMBL" id="MEQ3549452.1"/>
    </source>
</evidence>
<dbReference type="SMART" id="SM00345">
    <property type="entry name" value="HTH_GNTR"/>
    <property type="match status" value="1"/>
</dbReference>
<evidence type="ECO:0000256" key="3">
    <source>
        <dbReference type="ARBA" id="ARBA00023163"/>
    </source>
</evidence>
<dbReference type="Gene3D" id="1.20.120.530">
    <property type="entry name" value="GntR ligand-binding domain-like"/>
    <property type="match status" value="1"/>
</dbReference>
<dbReference type="InterPro" id="IPR000524">
    <property type="entry name" value="Tscrpt_reg_HTH_GntR"/>
</dbReference>
<dbReference type="CDD" id="cd07377">
    <property type="entry name" value="WHTH_GntR"/>
    <property type="match status" value="1"/>
</dbReference>
<gene>
    <name evidence="5" type="ORF">WIS52_03125</name>
</gene>
<dbReference type="InterPro" id="IPR011711">
    <property type="entry name" value="GntR_C"/>
</dbReference>
<reference evidence="5 6" key="1">
    <citation type="submission" date="2024-03" db="EMBL/GenBank/DDBJ databases">
        <title>Draft genome sequence of Pseudonocardia nematodicida JCM 31783.</title>
        <authorList>
            <person name="Butdee W."/>
            <person name="Duangmal K."/>
        </authorList>
    </citation>
    <scope>NUCLEOTIDE SEQUENCE [LARGE SCALE GENOMIC DNA]</scope>
    <source>
        <strain evidence="5 6">JCM 31783</strain>
    </source>
</reference>
<evidence type="ECO:0000313" key="6">
    <source>
        <dbReference type="Proteomes" id="UP001494902"/>
    </source>
</evidence>
<dbReference type="Gene3D" id="1.10.10.10">
    <property type="entry name" value="Winged helix-like DNA-binding domain superfamily/Winged helix DNA-binding domain"/>
    <property type="match status" value="1"/>
</dbReference>
<dbReference type="InterPro" id="IPR036388">
    <property type="entry name" value="WH-like_DNA-bd_sf"/>
</dbReference>
<evidence type="ECO:0000256" key="1">
    <source>
        <dbReference type="ARBA" id="ARBA00023015"/>
    </source>
</evidence>
<dbReference type="PANTHER" id="PTHR43537">
    <property type="entry name" value="TRANSCRIPTIONAL REGULATOR, GNTR FAMILY"/>
    <property type="match status" value="1"/>
</dbReference>
<dbReference type="SMART" id="SM00895">
    <property type="entry name" value="FCD"/>
    <property type="match status" value="1"/>
</dbReference>
<organism evidence="5 6">
    <name type="scientific">Pseudonocardia nematodicida</name>
    <dbReference type="NCBI Taxonomy" id="1206997"/>
    <lineage>
        <taxon>Bacteria</taxon>
        <taxon>Bacillati</taxon>
        <taxon>Actinomycetota</taxon>
        <taxon>Actinomycetes</taxon>
        <taxon>Pseudonocardiales</taxon>
        <taxon>Pseudonocardiaceae</taxon>
        <taxon>Pseudonocardia</taxon>
    </lineage>
</organism>
<dbReference type="SUPFAM" id="SSF48008">
    <property type="entry name" value="GntR ligand-binding domain-like"/>
    <property type="match status" value="1"/>
</dbReference>
<evidence type="ECO:0000256" key="2">
    <source>
        <dbReference type="ARBA" id="ARBA00023125"/>
    </source>
</evidence>
<dbReference type="PANTHER" id="PTHR43537:SF5">
    <property type="entry name" value="UXU OPERON TRANSCRIPTIONAL REGULATOR"/>
    <property type="match status" value="1"/>
</dbReference>
<dbReference type="EMBL" id="JBEDNQ010000001">
    <property type="protein sequence ID" value="MEQ3549452.1"/>
    <property type="molecule type" value="Genomic_DNA"/>
</dbReference>
<comment type="caution">
    <text evidence="5">The sequence shown here is derived from an EMBL/GenBank/DDBJ whole genome shotgun (WGS) entry which is preliminary data.</text>
</comment>